<feature type="region of interest" description="Disordered" evidence="2">
    <location>
        <begin position="107"/>
        <end position="194"/>
    </location>
</feature>
<dbReference type="RefSeq" id="XP_004222062.1">
    <property type="nucleotide sequence ID" value="XM_004222014.1"/>
</dbReference>
<evidence type="ECO:0000313" key="3">
    <source>
        <dbReference type="EMBL" id="GAB66115.1"/>
    </source>
</evidence>
<feature type="compositionally biased region" description="Low complexity" evidence="2">
    <location>
        <begin position="181"/>
        <end position="190"/>
    </location>
</feature>
<dbReference type="eggNOG" id="ENOG502QXW3">
    <property type="taxonomic scope" value="Eukaryota"/>
</dbReference>
<dbReference type="GeneID" id="14692465"/>
<dbReference type="PhylomeDB" id="K6UV40"/>
<protein>
    <submittedName>
        <fullName evidence="3">Uncharacterized protein</fullName>
    </submittedName>
</protein>
<evidence type="ECO:0000256" key="1">
    <source>
        <dbReference type="SAM" id="Coils"/>
    </source>
</evidence>
<keyword evidence="1" id="KW-0175">Coiled coil</keyword>
<accession>K6UV40</accession>
<feature type="compositionally biased region" description="Basic and acidic residues" evidence="2">
    <location>
        <begin position="120"/>
        <end position="152"/>
    </location>
</feature>
<dbReference type="KEGG" id="pcy:PCYB_082760"/>
<feature type="coiled-coil region" evidence="1">
    <location>
        <begin position="322"/>
        <end position="349"/>
    </location>
</feature>
<evidence type="ECO:0000256" key="2">
    <source>
        <dbReference type="SAM" id="MobiDB-lite"/>
    </source>
</evidence>
<evidence type="ECO:0000313" key="4">
    <source>
        <dbReference type="Proteomes" id="UP000006319"/>
    </source>
</evidence>
<dbReference type="OrthoDB" id="372418at2759"/>
<proteinExistence type="predicted"/>
<reference evidence="3 4" key="1">
    <citation type="journal article" date="2012" name="Nat. Genet.">
        <title>Plasmodium cynomolgi genome sequences provide insight into Plasmodium vivax and the monkey malaria clade.</title>
        <authorList>
            <person name="Tachibana S."/>
            <person name="Sullivan S.A."/>
            <person name="Kawai S."/>
            <person name="Nakamura S."/>
            <person name="Kim H.R."/>
            <person name="Goto N."/>
            <person name="Arisue N."/>
            <person name="Palacpac N.M.Q."/>
            <person name="Honma H."/>
            <person name="Yagi M."/>
            <person name="Tougan T."/>
            <person name="Katakai Y."/>
            <person name="Kaneko O."/>
            <person name="Mita T."/>
            <person name="Kita K."/>
            <person name="Yasutomi Y."/>
            <person name="Sutton P.L."/>
            <person name="Shakhbatyan R."/>
            <person name="Horii T."/>
            <person name="Yasunaga T."/>
            <person name="Barnwell J.W."/>
            <person name="Escalante A.A."/>
            <person name="Carlton J.M."/>
            <person name="Tanabe K."/>
        </authorList>
    </citation>
    <scope>NUCLEOTIDE SEQUENCE [LARGE SCALE GENOMIC DNA]</scope>
    <source>
        <strain evidence="3 4">B</strain>
    </source>
</reference>
<dbReference type="Proteomes" id="UP000006319">
    <property type="component" value="Chromosome 8"/>
</dbReference>
<organism evidence="3 4">
    <name type="scientific">Plasmodium cynomolgi (strain B)</name>
    <dbReference type="NCBI Taxonomy" id="1120755"/>
    <lineage>
        <taxon>Eukaryota</taxon>
        <taxon>Sar</taxon>
        <taxon>Alveolata</taxon>
        <taxon>Apicomplexa</taxon>
        <taxon>Aconoidasida</taxon>
        <taxon>Haemosporida</taxon>
        <taxon>Plasmodiidae</taxon>
        <taxon>Plasmodium</taxon>
        <taxon>Plasmodium (Plasmodium)</taxon>
    </lineage>
</organism>
<keyword evidence="4" id="KW-1185">Reference proteome</keyword>
<name>K6UV40_PLACD</name>
<dbReference type="AlphaFoldDB" id="K6UV40"/>
<feature type="compositionally biased region" description="Basic and acidic residues" evidence="2">
    <location>
        <begin position="59"/>
        <end position="82"/>
    </location>
</feature>
<dbReference type="VEuPathDB" id="PlasmoDB:PCYB_082760"/>
<sequence length="379" mass="44761">MGLGSTTIAKLKKGISERRADNFLIDELDAIKDYLTELNRSAQSLQNANYHRSVLKATSRKDPNEKKEKQEKEKKAKEKENPFLRCIQMRRDVEKQFKCIDLVSHSKDMESTSTSNDPSEGERQNRREEAKAEQKKEQKQREQKKEQKKEQKQMGQTKKAEQMGQTKKAEQMGQTKRTEQTEQTELTNQTANFTNERERELFQYLIVKANNEIENINLSLGKKYEEELKSKMDKVKSSYENKIKNFSKEQKFLCDEKEQMVKEDKYNKEVIKKLEKKNLLLVHQVEQLKKKLHLVCDEALQKEVPKWNTEQAGMGTLRDGLYREGHQLIRDYEKKINKLNEQLNRTHGECLSFKTKWGVNSSYTSERRKWYEHPSAQAQ</sequence>
<feature type="region of interest" description="Disordered" evidence="2">
    <location>
        <begin position="42"/>
        <end position="87"/>
    </location>
</feature>
<gene>
    <name evidence="3" type="ORF">PCYB_082760</name>
</gene>
<dbReference type="EMBL" id="DF157100">
    <property type="protein sequence ID" value="GAB66115.1"/>
    <property type="molecule type" value="Genomic_DNA"/>
</dbReference>